<organism evidence="7 8">
    <name type="scientific">Micromonas commoda (strain RCC299 / NOUM17 / CCMP2709)</name>
    <name type="common">Picoplanktonic green alga</name>
    <dbReference type="NCBI Taxonomy" id="296587"/>
    <lineage>
        <taxon>Eukaryota</taxon>
        <taxon>Viridiplantae</taxon>
        <taxon>Chlorophyta</taxon>
        <taxon>Mamiellophyceae</taxon>
        <taxon>Mamiellales</taxon>
        <taxon>Mamiellaceae</taxon>
        <taxon>Micromonas</taxon>
    </lineage>
</organism>
<dbReference type="GeneID" id="8246071"/>
<gene>
    <name evidence="7" type="ORF">MICPUN_102196</name>
</gene>
<sequence length="491" mass="51574">MRTLVECRARIAHHRACPRASKSTRRAVRAASAARRAPAPAVDDDNVCDVAIVGAGPGGLAAALALQRQGLDVRVFEQREEFRPAGVAIFIWPHGLNALKSFDPETTERVVDAGAVIDTIAIEQLQPGGTEAEELVRIDVAGWSRRMDLPPQIGITWARLTNALRAGLRPDTVRLAHRLACIYDDDDGVALGPSSGGVTLTFEPPRNGGDAPPPVRARMCVVGADGRNSRVRELTFGEEDASSSAAASSPASSAAAPEANVYYALSPNPPPGANGAGSFNELRFSLCDGSGISLLDVGRGNLDIDGGDSPGGDSPGGGQLMFGTTRFSEPARTFDTPERRLAHLESLFENTTPLLKAAIASTSPAAVVQTRLYERDGASRWSKGRVTLLGDAAHCMYPSLGLGISTAFQDAVELANCLSSDGSLGLGNPNSDVREALATYERRRIPPCWALQTGSRLMHRVLAATSERAPAGGERGTGGGERGGSGRRSEP</sequence>
<name>C1EBS4_MICCC</name>
<protein>
    <recommendedName>
        <fullName evidence="6">FAD-binding domain-containing protein</fullName>
    </recommendedName>
</protein>
<dbReference type="Proteomes" id="UP000002009">
    <property type="component" value="Chromosome 9"/>
</dbReference>
<evidence type="ECO:0000256" key="1">
    <source>
        <dbReference type="ARBA" id="ARBA00001974"/>
    </source>
</evidence>
<evidence type="ECO:0000256" key="2">
    <source>
        <dbReference type="ARBA" id="ARBA00022630"/>
    </source>
</evidence>
<dbReference type="KEGG" id="mis:MICPUN_102196"/>
<evidence type="ECO:0000256" key="5">
    <source>
        <dbReference type="SAM" id="MobiDB-lite"/>
    </source>
</evidence>
<dbReference type="PANTHER" id="PTHR46496:SF1">
    <property type="entry name" value="ZEAXANTHIN EPOXIDASE, CHLOROPLASTIC"/>
    <property type="match status" value="1"/>
</dbReference>
<feature type="compositionally biased region" description="Gly residues" evidence="5">
    <location>
        <begin position="473"/>
        <end position="483"/>
    </location>
</feature>
<dbReference type="AlphaFoldDB" id="C1EBS4"/>
<dbReference type="eggNOG" id="KOG2614">
    <property type="taxonomic scope" value="Eukaryota"/>
</dbReference>
<keyword evidence="3" id="KW-0274">FAD</keyword>
<dbReference type="InterPro" id="IPR002938">
    <property type="entry name" value="FAD-bd"/>
</dbReference>
<dbReference type="InParanoid" id="C1EBS4"/>
<dbReference type="RefSeq" id="XP_002504515.1">
    <property type="nucleotide sequence ID" value="XM_002504469.1"/>
</dbReference>
<dbReference type="Gene3D" id="3.50.50.60">
    <property type="entry name" value="FAD/NAD(P)-binding domain"/>
    <property type="match status" value="1"/>
</dbReference>
<dbReference type="SUPFAM" id="SSF51905">
    <property type="entry name" value="FAD/NAD(P)-binding domain"/>
    <property type="match status" value="1"/>
</dbReference>
<dbReference type="InterPro" id="IPR036188">
    <property type="entry name" value="FAD/NAD-bd_sf"/>
</dbReference>
<evidence type="ECO:0000259" key="6">
    <source>
        <dbReference type="Pfam" id="PF01494"/>
    </source>
</evidence>
<evidence type="ECO:0000313" key="8">
    <source>
        <dbReference type="Proteomes" id="UP000002009"/>
    </source>
</evidence>
<reference evidence="7 8" key="1">
    <citation type="journal article" date="2009" name="Science">
        <title>Green evolution and dynamic adaptations revealed by genomes of the marine picoeukaryotes Micromonas.</title>
        <authorList>
            <person name="Worden A.Z."/>
            <person name="Lee J.H."/>
            <person name="Mock T."/>
            <person name="Rouze P."/>
            <person name="Simmons M.P."/>
            <person name="Aerts A.L."/>
            <person name="Allen A.E."/>
            <person name="Cuvelier M.L."/>
            <person name="Derelle E."/>
            <person name="Everett M.V."/>
            <person name="Foulon E."/>
            <person name="Grimwood J."/>
            <person name="Gundlach H."/>
            <person name="Henrissat B."/>
            <person name="Napoli C."/>
            <person name="McDonald S.M."/>
            <person name="Parker M.S."/>
            <person name="Rombauts S."/>
            <person name="Salamov A."/>
            <person name="Von Dassow P."/>
            <person name="Badger J.H."/>
            <person name="Coutinho P.M."/>
            <person name="Demir E."/>
            <person name="Dubchak I."/>
            <person name="Gentemann C."/>
            <person name="Eikrem W."/>
            <person name="Gready J.E."/>
            <person name="John U."/>
            <person name="Lanier W."/>
            <person name="Lindquist E.A."/>
            <person name="Lucas S."/>
            <person name="Mayer K.F."/>
            <person name="Moreau H."/>
            <person name="Not F."/>
            <person name="Otillar R."/>
            <person name="Panaud O."/>
            <person name="Pangilinan J."/>
            <person name="Paulsen I."/>
            <person name="Piegu B."/>
            <person name="Poliakov A."/>
            <person name="Robbens S."/>
            <person name="Schmutz J."/>
            <person name="Toulza E."/>
            <person name="Wyss T."/>
            <person name="Zelensky A."/>
            <person name="Zhou K."/>
            <person name="Armbrust E.V."/>
            <person name="Bhattacharya D."/>
            <person name="Goodenough U.W."/>
            <person name="Van de Peer Y."/>
            <person name="Grigoriev I.V."/>
        </authorList>
    </citation>
    <scope>NUCLEOTIDE SEQUENCE [LARGE SCALE GENOMIC DNA]</scope>
    <source>
        <strain evidence="8">RCC299 / NOUM17</strain>
    </source>
</reference>
<proteinExistence type="predicted"/>
<keyword evidence="8" id="KW-1185">Reference proteome</keyword>
<feature type="domain" description="FAD-binding" evidence="6">
    <location>
        <begin position="48"/>
        <end position="234"/>
    </location>
</feature>
<dbReference type="GO" id="GO:0016491">
    <property type="term" value="F:oxidoreductase activity"/>
    <property type="evidence" value="ECO:0007669"/>
    <property type="project" value="UniProtKB-KW"/>
</dbReference>
<keyword evidence="2" id="KW-0285">Flavoprotein</keyword>
<accession>C1EBS4</accession>
<feature type="domain" description="FAD-binding" evidence="6">
    <location>
        <begin position="377"/>
        <end position="449"/>
    </location>
</feature>
<dbReference type="PANTHER" id="PTHR46496">
    <property type="match status" value="1"/>
</dbReference>
<dbReference type="STRING" id="296587.C1EBS4"/>
<comment type="cofactor">
    <cofactor evidence="1">
        <name>FAD</name>
        <dbReference type="ChEBI" id="CHEBI:57692"/>
    </cofactor>
</comment>
<dbReference type="Pfam" id="PF01494">
    <property type="entry name" value="FAD_binding_3"/>
    <property type="match status" value="2"/>
</dbReference>
<dbReference type="OrthoDB" id="531840at2759"/>
<keyword evidence="4" id="KW-0560">Oxidoreductase</keyword>
<dbReference type="OMA" id="EANPYAH"/>
<dbReference type="GO" id="GO:0071949">
    <property type="term" value="F:FAD binding"/>
    <property type="evidence" value="ECO:0007669"/>
    <property type="project" value="InterPro"/>
</dbReference>
<dbReference type="EMBL" id="CP001329">
    <property type="protein sequence ID" value="ACO65773.1"/>
    <property type="molecule type" value="Genomic_DNA"/>
</dbReference>
<evidence type="ECO:0000256" key="4">
    <source>
        <dbReference type="ARBA" id="ARBA00023002"/>
    </source>
</evidence>
<dbReference type="PRINTS" id="PR00420">
    <property type="entry name" value="RNGMNOXGNASE"/>
</dbReference>
<evidence type="ECO:0000256" key="3">
    <source>
        <dbReference type="ARBA" id="ARBA00022827"/>
    </source>
</evidence>
<evidence type="ECO:0000313" key="7">
    <source>
        <dbReference type="EMBL" id="ACO65773.1"/>
    </source>
</evidence>
<feature type="region of interest" description="Disordered" evidence="5">
    <location>
        <begin position="466"/>
        <end position="491"/>
    </location>
</feature>